<name>A0A9W7E387_9STRA</name>
<comment type="caution">
    <text evidence="2">The sequence shown here is derived from an EMBL/GenBank/DDBJ whole genome shotgun (WGS) entry which is preliminary data.</text>
</comment>
<dbReference type="Proteomes" id="UP001165082">
    <property type="component" value="Unassembled WGS sequence"/>
</dbReference>
<feature type="region of interest" description="Disordered" evidence="1">
    <location>
        <begin position="15"/>
        <end position="46"/>
    </location>
</feature>
<organism evidence="2 3">
    <name type="scientific">Triparma retinervis</name>
    <dbReference type="NCBI Taxonomy" id="2557542"/>
    <lineage>
        <taxon>Eukaryota</taxon>
        <taxon>Sar</taxon>
        <taxon>Stramenopiles</taxon>
        <taxon>Ochrophyta</taxon>
        <taxon>Bolidophyceae</taxon>
        <taxon>Parmales</taxon>
        <taxon>Triparmaceae</taxon>
        <taxon>Triparma</taxon>
    </lineage>
</organism>
<accession>A0A9W7E387</accession>
<gene>
    <name evidence="2" type="ORF">TrRE_jg7163</name>
</gene>
<sequence length="112" mass="11760">MSSSPFSSFDRYVVQDSLSSSPPPTSSAPSAPTHLVSNPSAPSVPRLDTRKIAGLHSVSLPNSVRDLNTARNEHGKAATMAGGSTIGVSLLSQLEVGRPKTHRPGQMQRGKQ</sequence>
<evidence type="ECO:0000256" key="1">
    <source>
        <dbReference type="SAM" id="MobiDB-lite"/>
    </source>
</evidence>
<dbReference type="AlphaFoldDB" id="A0A9W7E387"/>
<protein>
    <submittedName>
        <fullName evidence="2">Uncharacterized protein</fullName>
    </submittedName>
</protein>
<evidence type="ECO:0000313" key="3">
    <source>
        <dbReference type="Proteomes" id="UP001165082"/>
    </source>
</evidence>
<dbReference type="EMBL" id="BRXZ01002370">
    <property type="protein sequence ID" value="GMH60628.1"/>
    <property type="molecule type" value="Genomic_DNA"/>
</dbReference>
<keyword evidence="3" id="KW-1185">Reference proteome</keyword>
<proteinExistence type="predicted"/>
<evidence type="ECO:0000313" key="2">
    <source>
        <dbReference type="EMBL" id="GMH60628.1"/>
    </source>
</evidence>
<feature type="non-terminal residue" evidence="2">
    <location>
        <position position="112"/>
    </location>
</feature>
<reference evidence="2" key="1">
    <citation type="submission" date="2022-07" db="EMBL/GenBank/DDBJ databases">
        <title>Genome analysis of Parmales, a sister group of diatoms, reveals the evolutionary specialization of diatoms from phago-mixotrophs to photoautotrophs.</title>
        <authorList>
            <person name="Ban H."/>
            <person name="Sato S."/>
            <person name="Yoshikawa S."/>
            <person name="Kazumasa Y."/>
            <person name="Nakamura Y."/>
            <person name="Ichinomiya M."/>
            <person name="Saitoh K."/>
            <person name="Sato N."/>
            <person name="Blanc-Mathieu R."/>
            <person name="Endo H."/>
            <person name="Kuwata A."/>
            <person name="Ogata H."/>
        </authorList>
    </citation>
    <scope>NUCLEOTIDE SEQUENCE</scope>
</reference>